<evidence type="ECO:0000313" key="3">
    <source>
        <dbReference type="Proteomes" id="UP000825935"/>
    </source>
</evidence>
<keyword evidence="3" id="KW-1185">Reference proteome</keyword>
<evidence type="ECO:0000259" key="1">
    <source>
        <dbReference type="PROSITE" id="PS50191"/>
    </source>
</evidence>
<dbReference type="AlphaFoldDB" id="A0A8T2SBT7"/>
<sequence>MEILQSDETEKVEKLRSRLNEAAPQAEDVDLRTLRRFLRARDQNVEKALKFLLQHLKWLQDFKPLGFIKESEIRNELNKEKIFLQGVDKKGRPVGLILASRHFSADRNLEEFKRFVVYGFDKAIASLSDDQEKFVLIADLEGYGLKNMDIRGYLAILDILQNHYPERLGKLYMLHVPKIFERAWKVVYRFIDPNVREKILFVNDNQVAETLSQDIDISQLPKQYGGMLELKPIQSVVCNMEPAS</sequence>
<dbReference type="CDD" id="cd00170">
    <property type="entry name" value="SEC14"/>
    <property type="match status" value="1"/>
</dbReference>
<dbReference type="Proteomes" id="UP000825935">
    <property type="component" value="Chromosome 21"/>
</dbReference>
<comment type="caution">
    <text evidence="2">The sequence shown here is derived from an EMBL/GenBank/DDBJ whole genome shotgun (WGS) entry which is preliminary data.</text>
</comment>
<dbReference type="PROSITE" id="PS50191">
    <property type="entry name" value="CRAL_TRIO"/>
    <property type="match status" value="1"/>
</dbReference>
<dbReference type="OrthoDB" id="1434354at2759"/>
<feature type="domain" description="CRAL-TRIO" evidence="1">
    <location>
        <begin position="70"/>
        <end position="232"/>
    </location>
</feature>
<dbReference type="PANTHER" id="PTHR46277">
    <property type="entry name" value="OS03G0850700 PROTEIN"/>
    <property type="match status" value="1"/>
</dbReference>
<dbReference type="Pfam" id="PF00650">
    <property type="entry name" value="CRAL_TRIO"/>
    <property type="match status" value="1"/>
</dbReference>
<name>A0A8T2SBT7_CERRI</name>
<dbReference type="SUPFAM" id="SSF52087">
    <property type="entry name" value="CRAL/TRIO domain"/>
    <property type="match status" value="1"/>
</dbReference>
<dbReference type="InterPro" id="IPR001251">
    <property type="entry name" value="CRAL-TRIO_dom"/>
</dbReference>
<dbReference type="Gene3D" id="3.40.525.10">
    <property type="entry name" value="CRAL-TRIO lipid binding domain"/>
    <property type="match status" value="1"/>
</dbReference>
<protein>
    <recommendedName>
        <fullName evidence="1">CRAL-TRIO domain-containing protein</fullName>
    </recommendedName>
</protein>
<reference evidence="2" key="1">
    <citation type="submission" date="2021-08" db="EMBL/GenBank/DDBJ databases">
        <title>WGS assembly of Ceratopteris richardii.</title>
        <authorList>
            <person name="Marchant D.B."/>
            <person name="Chen G."/>
            <person name="Jenkins J."/>
            <person name="Shu S."/>
            <person name="Leebens-Mack J."/>
            <person name="Grimwood J."/>
            <person name="Schmutz J."/>
            <person name="Soltis P."/>
            <person name="Soltis D."/>
            <person name="Chen Z.-H."/>
        </authorList>
    </citation>
    <scope>NUCLEOTIDE SEQUENCE</scope>
    <source>
        <strain evidence="2">Whitten #5841</strain>
        <tissue evidence="2">Leaf</tissue>
    </source>
</reference>
<dbReference type="EMBL" id="CM035426">
    <property type="protein sequence ID" value="KAH7315500.1"/>
    <property type="molecule type" value="Genomic_DNA"/>
</dbReference>
<gene>
    <name evidence="2" type="ORF">KP509_21G052000</name>
</gene>
<dbReference type="InterPro" id="IPR036273">
    <property type="entry name" value="CRAL/TRIO_N_dom_sf"/>
</dbReference>
<proteinExistence type="predicted"/>
<evidence type="ECO:0000313" key="2">
    <source>
        <dbReference type="EMBL" id="KAH7315500.1"/>
    </source>
</evidence>
<dbReference type="OMA" id="WRVEYGV"/>
<dbReference type="SMART" id="SM00516">
    <property type="entry name" value="SEC14"/>
    <property type="match status" value="1"/>
</dbReference>
<dbReference type="PANTHER" id="PTHR46277:SF3">
    <property type="entry name" value="BINDING PROTEIN, PUTATIVE-RELATED"/>
    <property type="match status" value="1"/>
</dbReference>
<dbReference type="InterPro" id="IPR036865">
    <property type="entry name" value="CRAL-TRIO_dom_sf"/>
</dbReference>
<accession>A0A8T2SBT7</accession>
<organism evidence="2 3">
    <name type="scientific">Ceratopteris richardii</name>
    <name type="common">Triangle waterfern</name>
    <dbReference type="NCBI Taxonomy" id="49495"/>
    <lineage>
        <taxon>Eukaryota</taxon>
        <taxon>Viridiplantae</taxon>
        <taxon>Streptophyta</taxon>
        <taxon>Embryophyta</taxon>
        <taxon>Tracheophyta</taxon>
        <taxon>Polypodiopsida</taxon>
        <taxon>Polypodiidae</taxon>
        <taxon>Polypodiales</taxon>
        <taxon>Pteridineae</taxon>
        <taxon>Pteridaceae</taxon>
        <taxon>Parkerioideae</taxon>
        <taxon>Ceratopteris</taxon>
    </lineage>
</organism>
<dbReference type="SUPFAM" id="SSF46938">
    <property type="entry name" value="CRAL/TRIO N-terminal domain"/>
    <property type="match status" value="1"/>
</dbReference>